<reference evidence="3" key="2">
    <citation type="submission" date="2020-09" db="EMBL/GenBank/DDBJ databases">
        <authorList>
            <person name="Sun Q."/>
            <person name="Kim S."/>
        </authorList>
    </citation>
    <scope>NUCLEOTIDE SEQUENCE</scope>
    <source>
        <strain evidence="3">KCTC 42650</strain>
    </source>
</reference>
<gene>
    <name evidence="3" type="ORF">GCM10017056_26460</name>
</gene>
<reference evidence="3" key="1">
    <citation type="journal article" date="2014" name="Int. J. Syst. Evol. Microbiol.">
        <title>Complete genome sequence of Corynebacterium casei LMG S-19264T (=DSM 44701T), isolated from a smear-ripened cheese.</title>
        <authorList>
            <consortium name="US DOE Joint Genome Institute (JGI-PGF)"/>
            <person name="Walter F."/>
            <person name="Albersmeier A."/>
            <person name="Kalinowski J."/>
            <person name="Ruckert C."/>
        </authorList>
    </citation>
    <scope>NUCLEOTIDE SEQUENCE</scope>
    <source>
        <strain evidence="3">KCTC 42650</strain>
    </source>
</reference>
<keyword evidence="4" id="KW-1185">Reference proteome</keyword>
<dbReference type="Proteomes" id="UP000626220">
    <property type="component" value="Unassembled WGS sequence"/>
</dbReference>
<dbReference type="InterPro" id="IPR013611">
    <property type="entry name" value="Transp-assoc_OB_typ2"/>
</dbReference>
<accession>A0A8J3M8D3</accession>
<dbReference type="PANTHER" id="PTHR43875:SF3">
    <property type="entry name" value="MALTOSE_MALTODEXTRIN IMPORT ATP-BINDING PROTEIN MALK"/>
    <property type="match status" value="1"/>
</dbReference>
<name>A0A8J3M8D3_9RHOB</name>
<dbReference type="InterPro" id="IPR008995">
    <property type="entry name" value="Mo/tungstate-bd_C_term_dom"/>
</dbReference>
<dbReference type="SUPFAM" id="SSF50331">
    <property type="entry name" value="MOP-like"/>
    <property type="match status" value="1"/>
</dbReference>
<evidence type="ECO:0000313" key="3">
    <source>
        <dbReference type="EMBL" id="GHF53551.1"/>
    </source>
</evidence>
<feature type="domain" description="Transport-associated OB type 2" evidence="2">
    <location>
        <begin position="81"/>
        <end position="160"/>
    </location>
</feature>
<evidence type="ECO:0000256" key="1">
    <source>
        <dbReference type="ARBA" id="ARBA00005417"/>
    </source>
</evidence>
<dbReference type="EMBL" id="BNCJ01000006">
    <property type="protein sequence ID" value="GHF53551.1"/>
    <property type="molecule type" value="Genomic_DNA"/>
</dbReference>
<evidence type="ECO:0000313" key="4">
    <source>
        <dbReference type="Proteomes" id="UP000626220"/>
    </source>
</evidence>
<dbReference type="GO" id="GO:0055052">
    <property type="term" value="C:ATP-binding cassette (ABC) transporter complex, substrate-binding subunit-containing"/>
    <property type="evidence" value="ECO:0007669"/>
    <property type="project" value="TreeGrafter"/>
</dbReference>
<organism evidence="3 4">
    <name type="scientific">Seohaeicola zhoushanensis</name>
    <dbReference type="NCBI Taxonomy" id="1569283"/>
    <lineage>
        <taxon>Bacteria</taxon>
        <taxon>Pseudomonadati</taxon>
        <taxon>Pseudomonadota</taxon>
        <taxon>Alphaproteobacteria</taxon>
        <taxon>Rhodobacterales</taxon>
        <taxon>Roseobacteraceae</taxon>
        <taxon>Seohaeicola</taxon>
    </lineage>
</organism>
<dbReference type="InterPro" id="IPR047641">
    <property type="entry name" value="ABC_transpr_MalK/UgpC-like"/>
</dbReference>
<comment type="caution">
    <text evidence="3">The sequence shown here is derived from an EMBL/GenBank/DDBJ whole genome shotgun (WGS) entry which is preliminary data.</text>
</comment>
<dbReference type="AlphaFoldDB" id="A0A8J3M8D3"/>
<proteinExistence type="inferred from homology"/>
<sequence>MSDRIAVMFEGNIAQIDTPERLYRRPVNRRVASFIGVMNFLDARATTAPGGLALDIAALGRVDLPSDRLPQGIDPAAVTTIGVRPEMLTLLFDPADRAERTTPGRVTGTSYYGDMTYYSVALEGVDKPVTISMRNTAGRSVLPPGSPVTVGWGAESIVLFQ</sequence>
<dbReference type="GO" id="GO:0015423">
    <property type="term" value="F:ABC-type maltose transporter activity"/>
    <property type="evidence" value="ECO:0007669"/>
    <property type="project" value="TreeGrafter"/>
</dbReference>
<dbReference type="PANTHER" id="PTHR43875">
    <property type="entry name" value="MALTODEXTRIN IMPORT ATP-BINDING PROTEIN MSMX"/>
    <property type="match status" value="1"/>
</dbReference>
<dbReference type="GO" id="GO:0016887">
    <property type="term" value="F:ATP hydrolysis activity"/>
    <property type="evidence" value="ECO:0007669"/>
    <property type="project" value="InterPro"/>
</dbReference>
<dbReference type="Gene3D" id="2.40.50.100">
    <property type="match status" value="1"/>
</dbReference>
<dbReference type="Pfam" id="PF08402">
    <property type="entry name" value="TOBE_2"/>
    <property type="match status" value="1"/>
</dbReference>
<dbReference type="GO" id="GO:0005524">
    <property type="term" value="F:ATP binding"/>
    <property type="evidence" value="ECO:0007669"/>
    <property type="project" value="InterPro"/>
</dbReference>
<dbReference type="RefSeq" id="WP_308434592.1">
    <property type="nucleotide sequence ID" value="NZ_BNCJ01000006.1"/>
</dbReference>
<comment type="similarity">
    <text evidence="1">Belongs to the ABC transporter superfamily.</text>
</comment>
<evidence type="ECO:0000259" key="2">
    <source>
        <dbReference type="Pfam" id="PF08402"/>
    </source>
</evidence>
<protein>
    <recommendedName>
        <fullName evidence="2">Transport-associated OB type 2 domain-containing protein</fullName>
    </recommendedName>
</protein>
<dbReference type="GO" id="GO:1990060">
    <property type="term" value="C:maltose transport complex"/>
    <property type="evidence" value="ECO:0007669"/>
    <property type="project" value="TreeGrafter"/>
</dbReference>